<comment type="caution">
    <text evidence="1">The sequence shown here is derived from an EMBL/GenBank/DDBJ whole genome shotgun (WGS) entry which is preliminary data.</text>
</comment>
<evidence type="ECO:0000313" key="1">
    <source>
        <dbReference type="EMBL" id="VVB12348.1"/>
    </source>
</evidence>
<evidence type="ECO:0000313" key="2">
    <source>
        <dbReference type="Proteomes" id="UP000489600"/>
    </source>
</evidence>
<dbReference type="EMBL" id="CABITT030000007">
    <property type="protein sequence ID" value="VVB12348.1"/>
    <property type="molecule type" value="Genomic_DNA"/>
</dbReference>
<gene>
    <name evidence="1" type="ORF">ANE_LOCUS22792</name>
</gene>
<proteinExistence type="predicted"/>
<name>A0A565CF56_9BRAS</name>
<sequence>MAGGSSSEFVSVDKMKNKKKLVDGGGSSSDLTNEKLHGKKKLGTIALGRFVASDEEIKENIAVSICHIAEKMKNLKT</sequence>
<protein>
    <submittedName>
        <fullName evidence="1">Uncharacterized protein</fullName>
    </submittedName>
</protein>
<dbReference type="AlphaFoldDB" id="A0A565CF56"/>
<accession>A0A565CF56</accession>
<organism evidence="1 2">
    <name type="scientific">Arabis nemorensis</name>
    <dbReference type="NCBI Taxonomy" id="586526"/>
    <lineage>
        <taxon>Eukaryota</taxon>
        <taxon>Viridiplantae</taxon>
        <taxon>Streptophyta</taxon>
        <taxon>Embryophyta</taxon>
        <taxon>Tracheophyta</taxon>
        <taxon>Spermatophyta</taxon>
        <taxon>Magnoliopsida</taxon>
        <taxon>eudicotyledons</taxon>
        <taxon>Gunneridae</taxon>
        <taxon>Pentapetalae</taxon>
        <taxon>rosids</taxon>
        <taxon>malvids</taxon>
        <taxon>Brassicales</taxon>
        <taxon>Brassicaceae</taxon>
        <taxon>Arabideae</taxon>
        <taxon>Arabis</taxon>
    </lineage>
</organism>
<keyword evidence="2" id="KW-1185">Reference proteome</keyword>
<reference evidence="1" key="1">
    <citation type="submission" date="2019-07" db="EMBL/GenBank/DDBJ databases">
        <authorList>
            <person name="Dittberner H."/>
        </authorList>
    </citation>
    <scope>NUCLEOTIDE SEQUENCE [LARGE SCALE GENOMIC DNA]</scope>
</reference>
<dbReference type="Proteomes" id="UP000489600">
    <property type="component" value="Unassembled WGS sequence"/>
</dbReference>